<comment type="caution">
    <text evidence="2">The sequence shown here is derived from an EMBL/GenBank/DDBJ whole genome shotgun (WGS) entry which is preliminary data.</text>
</comment>
<organism evidence="2 3">
    <name type="scientific">Vitis vinifera</name>
    <name type="common">Grape</name>
    <dbReference type="NCBI Taxonomy" id="29760"/>
    <lineage>
        <taxon>Eukaryota</taxon>
        <taxon>Viridiplantae</taxon>
        <taxon>Streptophyta</taxon>
        <taxon>Embryophyta</taxon>
        <taxon>Tracheophyta</taxon>
        <taxon>Spermatophyta</taxon>
        <taxon>Magnoliopsida</taxon>
        <taxon>eudicotyledons</taxon>
        <taxon>Gunneridae</taxon>
        <taxon>Pentapetalae</taxon>
        <taxon>rosids</taxon>
        <taxon>Vitales</taxon>
        <taxon>Vitaceae</taxon>
        <taxon>Viteae</taxon>
        <taxon>Vitis</taxon>
    </lineage>
</organism>
<dbReference type="EMBL" id="QGNW01002588">
    <property type="protein sequence ID" value="RVW16578.1"/>
    <property type="molecule type" value="Genomic_DNA"/>
</dbReference>
<evidence type="ECO:0000256" key="1">
    <source>
        <dbReference type="SAM" id="MobiDB-lite"/>
    </source>
</evidence>
<dbReference type="CDD" id="cd09272">
    <property type="entry name" value="RNase_HI_RT_Ty1"/>
    <property type="match status" value="1"/>
</dbReference>
<evidence type="ECO:0000313" key="2">
    <source>
        <dbReference type="EMBL" id="RVW16578.1"/>
    </source>
</evidence>
<accession>A0A438C028</accession>
<reference evidence="2 3" key="1">
    <citation type="journal article" date="2018" name="PLoS Genet.">
        <title>Population sequencing reveals clonal diversity and ancestral inbreeding in the grapevine cultivar Chardonnay.</title>
        <authorList>
            <person name="Roach M.J."/>
            <person name="Johnson D.L."/>
            <person name="Bohlmann J."/>
            <person name="van Vuuren H.J."/>
            <person name="Jones S.J."/>
            <person name="Pretorius I.S."/>
            <person name="Schmidt S.A."/>
            <person name="Borneman A.R."/>
        </authorList>
    </citation>
    <scope>NUCLEOTIDE SEQUENCE [LARGE SCALE GENOMIC DNA]</scope>
    <source>
        <strain evidence="3">cv. Chardonnay</strain>
        <tissue evidence="2">Leaf</tissue>
    </source>
</reference>
<proteinExistence type="predicted"/>
<dbReference type="AlphaFoldDB" id="A0A438C028"/>
<dbReference type="PANTHER" id="PTHR11439">
    <property type="entry name" value="GAG-POL-RELATED RETROTRANSPOSON"/>
    <property type="match status" value="1"/>
</dbReference>
<feature type="region of interest" description="Disordered" evidence="1">
    <location>
        <begin position="1"/>
        <end position="20"/>
    </location>
</feature>
<name>A0A438C028_VITVI</name>
<dbReference type="InterPro" id="IPR043502">
    <property type="entry name" value="DNA/RNA_pol_sf"/>
</dbReference>
<evidence type="ECO:0000313" key="3">
    <source>
        <dbReference type="Proteomes" id="UP000288805"/>
    </source>
</evidence>
<dbReference type="PANTHER" id="PTHR11439:SF461">
    <property type="entry name" value="OS10G0432200 PROTEIN"/>
    <property type="match status" value="1"/>
</dbReference>
<dbReference type="Proteomes" id="UP000288805">
    <property type="component" value="Unassembled WGS sequence"/>
</dbReference>
<sequence>MCRSVLDDLSGPEPKDDDWMTSEVQRQEATAAVVMAEAFSERKEVTLMKTRLLRKGQSSGSDTIRLVGSLVYLTVTRPDISYVVHQVSQYLSAPRSTHYAAVLRILRYLKGTLFHGLFYSAQSPLVLRAFSDADWAGNPTDRRSTTGYCFLLGSSLISWRSKKQTFVARSSTEAEYRALADTTSELLWLRWLLKDLGVSTSSATPLYCDNQSAIHIAHNDVFHERTKHIEIDCHFIRYHLVHGTLKLFSVSSKDQLADIFTKSLPKRRTRDLVDNLKLVSHPP</sequence>
<dbReference type="SUPFAM" id="SSF56672">
    <property type="entry name" value="DNA/RNA polymerases"/>
    <property type="match status" value="1"/>
</dbReference>
<gene>
    <name evidence="2" type="primary">RE2_867</name>
    <name evidence="2" type="ORF">CK203_069381</name>
</gene>
<protein>
    <submittedName>
        <fullName evidence="2">Retrovirus-related Pol polyprotein from transposon RE2</fullName>
    </submittedName>
</protein>